<protein>
    <submittedName>
        <fullName evidence="1">Uncharacterized protein</fullName>
    </submittedName>
</protein>
<accession>A0A3P6SIC5</accession>
<dbReference type="AlphaFoldDB" id="A0A3P6SIC5"/>
<sequence length="119" mass="13687">MCLIFKQLSVRCRATFREAESQNYRESAKSSSSVKHHWIERRQKDLKCNACGKDAPFLQCTWCKISYHSKSECLQRSHYNADCHLGIHANLIIPPSWIVKIADPVSVKNGQTRSPTFFS</sequence>
<dbReference type="GO" id="GO:0004143">
    <property type="term" value="F:ATP-dependent diacylglycerol kinase activity"/>
    <property type="evidence" value="ECO:0007669"/>
    <property type="project" value="InterPro"/>
</dbReference>
<dbReference type="OrthoDB" id="242257at2759"/>
<dbReference type="EMBL" id="UYRU01042012">
    <property type="protein sequence ID" value="VDK72007.1"/>
    <property type="molecule type" value="Genomic_DNA"/>
</dbReference>
<name>A0A3P6SIC5_DIBLA</name>
<keyword evidence="2" id="KW-1185">Reference proteome</keyword>
<gene>
    <name evidence="1" type="ORF">DILT_LOCUS2376</name>
</gene>
<proteinExistence type="predicted"/>
<evidence type="ECO:0000313" key="2">
    <source>
        <dbReference type="Proteomes" id="UP000281553"/>
    </source>
</evidence>
<dbReference type="InterPro" id="IPR037607">
    <property type="entry name" value="DGK"/>
</dbReference>
<evidence type="ECO:0000313" key="1">
    <source>
        <dbReference type="EMBL" id="VDK72007.1"/>
    </source>
</evidence>
<reference evidence="1 2" key="1">
    <citation type="submission" date="2018-11" db="EMBL/GenBank/DDBJ databases">
        <authorList>
            <consortium name="Pathogen Informatics"/>
        </authorList>
    </citation>
    <scope>NUCLEOTIDE SEQUENCE [LARGE SCALE GENOMIC DNA]</scope>
</reference>
<dbReference type="Proteomes" id="UP000281553">
    <property type="component" value="Unassembled WGS sequence"/>
</dbReference>
<dbReference type="GO" id="GO:0005886">
    <property type="term" value="C:plasma membrane"/>
    <property type="evidence" value="ECO:0007669"/>
    <property type="project" value="TreeGrafter"/>
</dbReference>
<dbReference type="PANTHER" id="PTHR11255">
    <property type="entry name" value="DIACYLGLYCEROL KINASE"/>
    <property type="match status" value="1"/>
</dbReference>
<dbReference type="GO" id="GO:0007165">
    <property type="term" value="P:signal transduction"/>
    <property type="evidence" value="ECO:0007669"/>
    <property type="project" value="InterPro"/>
</dbReference>
<dbReference type="PANTHER" id="PTHR11255:SF80">
    <property type="entry name" value="EYE-SPECIFIC DIACYLGLYCEROL KINASE"/>
    <property type="match status" value="1"/>
</dbReference>
<organism evidence="1 2">
    <name type="scientific">Dibothriocephalus latus</name>
    <name type="common">Fish tapeworm</name>
    <name type="synonym">Diphyllobothrium latum</name>
    <dbReference type="NCBI Taxonomy" id="60516"/>
    <lineage>
        <taxon>Eukaryota</taxon>
        <taxon>Metazoa</taxon>
        <taxon>Spiralia</taxon>
        <taxon>Lophotrochozoa</taxon>
        <taxon>Platyhelminthes</taxon>
        <taxon>Cestoda</taxon>
        <taxon>Eucestoda</taxon>
        <taxon>Diphyllobothriidea</taxon>
        <taxon>Diphyllobothriidae</taxon>
        <taxon>Dibothriocephalus</taxon>
    </lineage>
</organism>